<dbReference type="SUPFAM" id="SSF54695">
    <property type="entry name" value="POZ domain"/>
    <property type="match status" value="1"/>
</dbReference>
<gene>
    <name evidence="2" type="ORF">CC80DRAFT_494813</name>
</gene>
<dbReference type="EMBL" id="ML977005">
    <property type="protein sequence ID" value="KAF1953191.1"/>
    <property type="molecule type" value="Genomic_DNA"/>
</dbReference>
<accession>A0A6A5TKL2</accession>
<dbReference type="AlphaFoldDB" id="A0A6A5TKL2"/>
<feature type="domain" description="BTB" evidence="1">
    <location>
        <begin position="26"/>
        <end position="89"/>
    </location>
</feature>
<reference evidence="2" key="1">
    <citation type="journal article" date="2020" name="Stud. Mycol.">
        <title>101 Dothideomycetes genomes: a test case for predicting lifestyles and emergence of pathogens.</title>
        <authorList>
            <person name="Haridas S."/>
            <person name="Albert R."/>
            <person name="Binder M."/>
            <person name="Bloem J."/>
            <person name="Labutti K."/>
            <person name="Salamov A."/>
            <person name="Andreopoulos B."/>
            <person name="Baker S."/>
            <person name="Barry K."/>
            <person name="Bills G."/>
            <person name="Bluhm B."/>
            <person name="Cannon C."/>
            <person name="Castanera R."/>
            <person name="Culley D."/>
            <person name="Daum C."/>
            <person name="Ezra D."/>
            <person name="Gonzalez J."/>
            <person name="Henrissat B."/>
            <person name="Kuo A."/>
            <person name="Liang C."/>
            <person name="Lipzen A."/>
            <person name="Lutzoni F."/>
            <person name="Magnuson J."/>
            <person name="Mondo S."/>
            <person name="Nolan M."/>
            <person name="Ohm R."/>
            <person name="Pangilinan J."/>
            <person name="Park H.-J."/>
            <person name="Ramirez L."/>
            <person name="Alfaro M."/>
            <person name="Sun H."/>
            <person name="Tritt A."/>
            <person name="Yoshinaga Y."/>
            <person name="Zwiers L.-H."/>
            <person name="Turgeon B."/>
            <person name="Goodwin S."/>
            <person name="Spatafora J."/>
            <person name="Crous P."/>
            <person name="Grigoriev I."/>
        </authorList>
    </citation>
    <scope>NUCLEOTIDE SEQUENCE</scope>
    <source>
        <strain evidence="2">CBS 675.92</strain>
    </source>
</reference>
<evidence type="ECO:0000313" key="3">
    <source>
        <dbReference type="Proteomes" id="UP000800035"/>
    </source>
</evidence>
<dbReference type="PANTHER" id="PTHR47843:SF2">
    <property type="entry name" value="BTB DOMAIN-CONTAINING PROTEIN"/>
    <property type="match status" value="1"/>
</dbReference>
<dbReference type="CDD" id="cd18186">
    <property type="entry name" value="BTB_POZ_ZBTB_KLHL-like"/>
    <property type="match status" value="1"/>
</dbReference>
<protein>
    <recommendedName>
        <fullName evidence="1">BTB domain-containing protein</fullName>
    </recommendedName>
</protein>
<dbReference type="InterPro" id="IPR011333">
    <property type="entry name" value="SKP1/BTB/POZ_sf"/>
</dbReference>
<dbReference type="InterPro" id="IPR000210">
    <property type="entry name" value="BTB/POZ_dom"/>
</dbReference>
<dbReference type="Pfam" id="PF00651">
    <property type="entry name" value="BTB"/>
    <property type="match status" value="1"/>
</dbReference>
<proteinExistence type="predicted"/>
<name>A0A6A5TKL2_9PLEO</name>
<sequence length="292" mass="34712">MSVQDAPNAAAGKKRRRPTFLSMGQDLVKITIGDQDAPQVFMVHQELICHHSGYFRAAFEGRFVESEEKCIHLPDVSERELRVYMHWLYAQASREHVERDSMHTDATKRWHANRVRASYASWVEDESKEFLMTERIPYMDLFLDLWTFGDKYDTPEFCNDIMTILMELEAFNRERSGQLDESLDIDKMYEQTTDKALFQVFIHRRYGLHWCPNPGDIEQVRKFPRRFLAEIVCVKSLCQELNTLFSILFYRTCNFHTHCNDQTEEHWCKEEQLRHGQFFASFLRACLEEARK</sequence>
<keyword evidence="3" id="KW-1185">Reference proteome</keyword>
<evidence type="ECO:0000313" key="2">
    <source>
        <dbReference type="EMBL" id="KAF1953191.1"/>
    </source>
</evidence>
<dbReference type="Proteomes" id="UP000800035">
    <property type="component" value="Unassembled WGS sequence"/>
</dbReference>
<dbReference type="OrthoDB" id="194443at2759"/>
<dbReference type="Gene3D" id="3.30.710.10">
    <property type="entry name" value="Potassium Channel Kv1.1, Chain A"/>
    <property type="match status" value="1"/>
</dbReference>
<evidence type="ECO:0000259" key="1">
    <source>
        <dbReference type="PROSITE" id="PS50097"/>
    </source>
</evidence>
<organism evidence="2 3">
    <name type="scientific">Byssothecium circinans</name>
    <dbReference type="NCBI Taxonomy" id="147558"/>
    <lineage>
        <taxon>Eukaryota</taxon>
        <taxon>Fungi</taxon>
        <taxon>Dikarya</taxon>
        <taxon>Ascomycota</taxon>
        <taxon>Pezizomycotina</taxon>
        <taxon>Dothideomycetes</taxon>
        <taxon>Pleosporomycetidae</taxon>
        <taxon>Pleosporales</taxon>
        <taxon>Massarineae</taxon>
        <taxon>Massarinaceae</taxon>
        <taxon>Byssothecium</taxon>
    </lineage>
</organism>
<dbReference type="PROSITE" id="PS50097">
    <property type="entry name" value="BTB"/>
    <property type="match status" value="1"/>
</dbReference>
<dbReference type="PANTHER" id="PTHR47843">
    <property type="entry name" value="BTB DOMAIN-CONTAINING PROTEIN-RELATED"/>
    <property type="match status" value="1"/>
</dbReference>